<sequence>MHNCRFNKKKAGYVVKSVEISTVRQVPPAAMREQAYIRHKHRTQALFQNLNIQSITAILIESILAAVTPRPSH</sequence>
<reference evidence="2" key="1">
    <citation type="submission" date="2016-07" db="EMBL/GenBank/DDBJ databases">
        <authorList>
            <person name="Florea S."/>
            <person name="Webb J.S."/>
            <person name="Jaromczyk J."/>
            <person name="Schardl C.L."/>
        </authorList>
    </citation>
    <scope>NUCLEOTIDE SEQUENCE [LARGE SCALE GENOMIC DNA]</scope>
    <source>
        <strain evidence="2">CY1</strain>
    </source>
</reference>
<keyword evidence="2" id="KW-1185">Reference proteome</keyword>
<gene>
    <name evidence="1" type="ORF">BC351_15475</name>
</gene>
<name>A0A1V4HS13_9BACL</name>
<organism evidence="1 2">
    <name type="scientific">Paenibacillus ferrarius</name>
    <dbReference type="NCBI Taxonomy" id="1469647"/>
    <lineage>
        <taxon>Bacteria</taxon>
        <taxon>Bacillati</taxon>
        <taxon>Bacillota</taxon>
        <taxon>Bacilli</taxon>
        <taxon>Bacillales</taxon>
        <taxon>Paenibacillaceae</taxon>
        <taxon>Paenibacillus</taxon>
    </lineage>
</organism>
<evidence type="ECO:0000313" key="2">
    <source>
        <dbReference type="Proteomes" id="UP000190626"/>
    </source>
</evidence>
<proteinExistence type="predicted"/>
<dbReference type="Proteomes" id="UP000190626">
    <property type="component" value="Unassembled WGS sequence"/>
</dbReference>
<dbReference type="EMBL" id="MBTG01000002">
    <property type="protein sequence ID" value="OPH61332.1"/>
    <property type="molecule type" value="Genomic_DNA"/>
</dbReference>
<comment type="caution">
    <text evidence="1">The sequence shown here is derived from an EMBL/GenBank/DDBJ whole genome shotgun (WGS) entry which is preliminary data.</text>
</comment>
<evidence type="ECO:0000313" key="1">
    <source>
        <dbReference type="EMBL" id="OPH61332.1"/>
    </source>
</evidence>
<protein>
    <submittedName>
        <fullName evidence="1">Uncharacterized protein</fullName>
    </submittedName>
</protein>
<dbReference type="AlphaFoldDB" id="A0A1V4HS13"/>
<accession>A0A1V4HS13</accession>